<dbReference type="InterPro" id="IPR005872">
    <property type="entry name" value="SUI1_arc_bac"/>
</dbReference>
<dbReference type="GO" id="GO:0006417">
    <property type="term" value="P:regulation of translation"/>
    <property type="evidence" value="ECO:0007669"/>
    <property type="project" value="UniProtKB-KW"/>
</dbReference>
<dbReference type="RefSeq" id="WP_189513081.1">
    <property type="nucleotide sequence ID" value="NZ_BMXG01000006.1"/>
</dbReference>
<accession>A0A8J3D9C3</accession>
<dbReference type="Proteomes" id="UP000642829">
    <property type="component" value="Unassembled WGS sequence"/>
</dbReference>
<evidence type="ECO:0000313" key="5">
    <source>
        <dbReference type="EMBL" id="GHB98130.1"/>
    </source>
</evidence>
<dbReference type="Gene3D" id="3.30.780.10">
    <property type="entry name" value="SUI1-like domain"/>
    <property type="match status" value="1"/>
</dbReference>
<dbReference type="AlphaFoldDB" id="A0A8J3D9C3"/>
<feature type="region of interest" description="Disordered" evidence="3">
    <location>
        <begin position="1"/>
        <end position="63"/>
    </location>
</feature>
<evidence type="ECO:0000256" key="2">
    <source>
        <dbReference type="ARBA" id="ARBA00022917"/>
    </source>
</evidence>
<dbReference type="CDD" id="cd11567">
    <property type="entry name" value="YciH_like"/>
    <property type="match status" value="1"/>
</dbReference>
<dbReference type="Pfam" id="PF01253">
    <property type="entry name" value="SUI1"/>
    <property type="match status" value="1"/>
</dbReference>
<name>A0A8J3D9C3_9BACT</name>
<proteinExistence type="predicted"/>
<dbReference type="InterPro" id="IPR001950">
    <property type="entry name" value="SUI1"/>
</dbReference>
<reference evidence="5" key="1">
    <citation type="journal article" date="2014" name="Int. J. Syst. Evol. Microbiol.">
        <title>Complete genome sequence of Corynebacterium casei LMG S-19264T (=DSM 44701T), isolated from a smear-ripened cheese.</title>
        <authorList>
            <consortium name="US DOE Joint Genome Institute (JGI-PGF)"/>
            <person name="Walter F."/>
            <person name="Albersmeier A."/>
            <person name="Kalinowski J."/>
            <person name="Ruckert C."/>
        </authorList>
    </citation>
    <scope>NUCLEOTIDE SEQUENCE</scope>
    <source>
        <strain evidence="5">KCTC 12870</strain>
    </source>
</reference>
<dbReference type="GO" id="GO:0003743">
    <property type="term" value="F:translation initiation factor activity"/>
    <property type="evidence" value="ECO:0007669"/>
    <property type="project" value="InterPro"/>
</dbReference>
<comment type="caution">
    <text evidence="5">The sequence shown here is derived from an EMBL/GenBank/DDBJ whole genome shotgun (WGS) entry which is preliminary data.</text>
</comment>
<dbReference type="InterPro" id="IPR036877">
    <property type="entry name" value="SUI1_dom_sf"/>
</dbReference>
<evidence type="ECO:0000256" key="1">
    <source>
        <dbReference type="ARBA" id="ARBA00022845"/>
    </source>
</evidence>
<organism evidence="5 6">
    <name type="scientific">Cerasicoccus arenae</name>
    <dbReference type="NCBI Taxonomy" id="424488"/>
    <lineage>
        <taxon>Bacteria</taxon>
        <taxon>Pseudomonadati</taxon>
        <taxon>Verrucomicrobiota</taxon>
        <taxon>Opitutia</taxon>
        <taxon>Puniceicoccales</taxon>
        <taxon>Cerasicoccaceae</taxon>
        <taxon>Cerasicoccus</taxon>
    </lineage>
</organism>
<evidence type="ECO:0000313" key="6">
    <source>
        <dbReference type="Proteomes" id="UP000642829"/>
    </source>
</evidence>
<dbReference type="EMBL" id="BMXG01000006">
    <property type="protein sequence ID" value="GHB98130.1"/>
    <property type="molecule type" value="Genomic_DNA"/>
</dbReference>
<dbReference type="PROSITE" id="PS50296">
    <property type="entry name" value="SUI1"/>
    <property type="match status" value="1"/>
</dbReference>
<feature type="compositionally biased region" description="Basic residues" evidence="3">
    <location>
        <begin position="38"/>
        <end position="49"/>
    </location>
</feature>
<keyword evidence="6" id="KW-1185">Reference proteome</keyword>
<protein>
    <recommendedName>
        <fullName evidence="4">SUI1 domain-containing protein</fullName>
    </recommendedName>
</protein>
<gene>
    <name evidence="5" type="ORF">GCM10007047_12640</name>
</gene>
<evidence type="ECO:0000256" key="3">
    <source>
        <dbReference type="SAM" id="MobiDB-lite"/>
    </source>
</evidence>
<keyword evidence="2" id="KW-0648">Protein biosynthesis</keyword>
<reference evidence="5" key="2">
    <citation type="submission" date="2020-09" db="EMBL/GenBank/DDBJ databases">
        <authorList>
            <person name="Sun Q."/>
            <person name="Kim S."/>
        </authorList>
    </citation>
    <scope>NUCLEOTIDE SEQUENCE</scope>
    <source>
        <strain evidence="5">KCTC 12870</strain>
    </source>
</reference>
<sequence length="129" mass="13856">MSKKRISTDGGDELGANPFAALSGDNLPNTPKQSVPKPPKKQTAPKKRGRIDLQRQKGGRGGKIVTMISGEGMLHTGPQELDAMLKHFKTRLGCGGKVQGKTVELQGDVRDAVEPELIQRGYRVVRVGG</sequence>
<dbReference type="SUPFAM" id="SSF55159">
    <property type="entry name" value="eIF1-like"/>
    <property type="match status" value="1"/>
</dbReference>
<feature type="domain" description="SUI1" evidence="4">
    <location>
        <begin position="60"/>
        <end position="121"/>
    </location>
</feature>
<keyword evidence="1" id="KW-0810">Translation regulation</keyword>
<evidence type="ECO:0000259" key="4">
    <source>
        <dbReference type="PROSITE" id="PS50296"/>
    </source>
</evidence>